<dbReference type="SUPFAM" id="SSF81383">
    <property type="entry name" value="F-box domain"/>
    <property type="match status" value="1"/>
</dbReference>
<organism evidence="2 3">
    <name type="scientific">Mycena sanguinolenta</name>
    <dbReference type="NCBI Taxonomy" id="230812"/>
    <lineage>
        <taxon>Eukaryota</taxon>
        <taxon>Fungi</taxon>
        <taxon>Dikarya</taxon>
        <taxon>Basidiomycota</taxon>
        <taxon>Agaricomycotina</taxon>
        <taxon>Agaricomycetes</taxon>
        <taxon>Agaricomycetidae</taxon>
        <taxon>Agaricales</taxon>
        <taxon>Marasmiineae</taxon>
        <taxon>Mycenaceae</taxon>
        <taxon>Mycena</taxon>
    </lineage>
</organism>
<name>A0A8H6XRA7_9AGAR</name>
<dbReference type="PROSITE" id="PS50181">
    <property type="entry name" value="FBOX"/>
    <property type="match status" value="1"/>
</dbReference>
<evidence type="ECO:0000313" key="2">
    <source>
        <dbReference type="EMBL" id="KAF7346578.1"/>
    </source>
</evidence>
<keyword evidence="3" id="KW-1185">Reference proteome</keyword>
<dbReference type="Gene3D" id="1.20.1280.50">
    <property type="match status" value="1"/>
</dbReference>
<protein>
    <submittedName>
        <fullName evidence="2">F-box domain-containing protein</fullName>
    </submittedName>
</protein>
<dbReference type="AlphaFoldDB" id="A0A8H6XRA7"/>
<dbReference type="Pfam" id="PF12937">
    <property type="entry name" value="F-box-like"/>
    <property type="match status" value="1"/>
</dbReference>
<dbReference type="Proteomes" id="UP000623467">
    <property type="component" value="Unassembled WGS sequence"/>
</dbReference>
<dbReference type="PANTHER" id="PTHR38926">
    <property type="entry name" value="F-BOX DOMAIN CONTAINING PROTEIN, EXPRESSED"/>
    <property type="match status" value="1"/>
</dbReference>
<dbReference type="PANTHER" id="PTHR38926:SF72">
    <property type="entry name" value="IM:7136021-RELATED"/>
    <property type="match status" value="1"/>
</dbReference>
<evidence type="ECO:0000313" key="3">
    <source>
        <dbReference type="Proteomes" id="UP000623467"/>
    </source>
</evidence>
<dbReference type="SUPFAM" id="SSF52047">
    <property type="entry name" value="RNI-like"/>
    <property type="match status" value="1"/>
</dbReference>
<gene>
    <name evidence="2" type="ORF">MSAN_01885900</name>
</gene>
<dbReference type="OrthoDB" id="3005190at2759"/>
<dbReference type="Gene3D" id="3.80.10.10">
    <property type="entry name" value="Ribonuclease Inhibitor"/>
    <property type="match status" value="1"/>
</dbReference>
<dbReference type="InterPro" id="IPR001810">
    <property type="entry name" value="F-box_dom"/>
</dbReference>
<evidence type="ECO:0000259" key="1">
    <source>
        <dbReference type="PROSITE" id="PS50181"/>
    </source>
</evidence>
<reference evidence="2" key="1">
    <citation type="submission" date="2020-05" db="EMBL/GenBank/DDBJ databases">
        <title>Mycena genomes resolve the evolution of fungal bioluminescence.</title>
        <authorList>
            <person name="Tsai I.J."/>
        </authorList>
    </citation>
    <scope>NUCLEOTIDE SEQUENCE</scope>
    <source>
        <strain evidence="2">160909Yilan</strain>
    </source>
</reference>
<accession>A0A8H6XRA7</accession>
<dbReference type="InterPro" id="IPR036047">
    <property type="entry name" value="F-box-like_dom_sf"/>
</dbReference>
<sequence length="428" mass="48188">MSSRSKYIVSPIRTLPAELLAEIFEYTIGDSHVKDAHRVSQVCSNWRQVAHSTPRLWTQMLDVALCKKGDTFSHCLKAWLARSAPLPVHISFTSVDHGDINPGILEEVLKVALRWGSLKMPKVATMPLSLVRRLAQCRLDCLEELDLGTIAEYEDATPVVFTAVPRLRKFSVVNPGTTPIVVPWAQLTELTLDWDSPVGVFQALTQCTNLITVSIQMYGWSRLPEIGQDLPVEFSQLNTFCLDLSMKRPAFLDYLSTPVLQKLQLFLNGVSWSQTHLTAFQLRAPNITFLEFTHAWLTSDDLVAAVRHAPLLTHLKLTGCRKCFKDEFIHALHYHDDATPLAPCLQSLEVLGSVMNFTEDVLAGMIASRWWTDIELATNTVRPAAARWTSVVLQFGGFGHNQYHFSPRFADIVKDMPSDVLKYRKDTT</sequence>
<comment type="caution">
    <text evidence="2">The sequence shown here is derived from an EMBL/GenBank/DDBJ whole genome shotgun (WGS) entry which is preliminary data.</text>
</comment>
<dbReference type="EMBL" id="JACAZH010000019">
    <property type="protein sequence ID" value="KAF7346578.1"/>
    <property type="molecule type" value="Genomic_DNA"/>
</dbReference>
<feature type="domain" description="F-box" evidence="1">
    <location>
        <begin position="9"/>
        <end position="60"/>
    </location>
</feature>
<proteinExistence type="predicted"/>
<dbReference type="InterPro" id="IPR032675">
    <property type="entry name" value="LRR_dom_sf"/>
</dbReference>